<dbReference type="InterPro" id="IPR001199">
    <property type="entry name" value="Cyt_B5-like_heme/steroid-bd"/>
</dbReference>
<dbReference type="PANTHER" id="PTHR10281:SF76">
    <property type="entry name" value="CALCUTTA CUP-RELATED"/>
    <property type="match status" value="1"/>
</dbReference>
<dbReference type="SMART" id="SM01117">
    <property type="entry name" value="Cyt-b5"/>
    <property type="match status" value="1"/>
</dbReference>
<dbReference type="GO" id="GO:0016020">
    <property type="term" value="C:membrane"/>
    <property type="evidence" value="ECO:0007669"/>
    <property type="project" value="TreeGrafter"/>
</dbReference>
<feature type="transmembrane region" description="Helical" evidence="2">
    <location>
        <begin position="21"/>
        <end position="39"/>
    </location>
</feature>
<evidence type="ECO:0000259" key="3">
    <source>
        <dbReference type="SMART" id="SM01117"/>
    </source>
</evidence>
<organism evidence="4 6">
    <name type="scientific">Furculomyces boomerangus</name>
    <dbReference type="NCBI Taxonomy" id="61424"/>
    <lineage>
        <taxon>Eukaryota</taxon>
        <taxon>Fungi</taxon>
        <taxon>Fungi incertae sedis</taxon>
        <taxon>Zoopagomycota</taxon>
        <taxon>Kickxellomycotina</taxon>
        <taxon>Harpellomycetes</taxon>
        <taxon>Harpellales</taxon>
        <taxon>Harpellaceae</taxon>
        <taxon>Furculomyces</taxon>
    </lineage>
</organism>
<dbReference type="Gene3D" id="3.10.120.10">
    <property type="entry name" value="Cytochrome b5-like heme/steroid binding domain"/>
    <property type="match status" value="1"/>
</dbReference>
<evidence type="ECO:0000313" key="5">
    <source>
        <dbReference type="EMBL" id="PVU99134.1"/>
    </source>
</evidence>
<gene>
    <name evidence="5" type="ORF">BB559_000996</name>
    <name evidence="4" type="ORF">BB559_004503</name>
</gene>
<dbReference type="Proteomes" id="UP000245699">
    <property type="component" value="Unassembled WGS sequence"/>
</dbReference>
<dbReference type="FunFam" id="3.10.120.10:FF:000003">
    <property type="entry name" value="membrane-associated progesterone receptor component 1"/>
    <property type="match status" value="1"/>
</dbReference>
<evidence type="ECO:0000256" key="1">
    <source>
        <dbReference type="ARBA" id="ARBA00038357"/>
    </source>
</evidence>
<comment type="similarity">
    <text evidence="1">Belongs to the cytochrome b5 family. MAPR subfamily.</text>
</comment>
<dbReference type="SUPFAM" id="SSF55856">
    <property type="entry name" value="Cytochrome b5-like heme/steroid binding domain"/>
    <property type="match status" value="1"/>
</dbReference>
<sequence>MYQQLLSNPKINSLVGDLSKPLNFSLLAVAVTIIALIYSKSSFSDPNSPMFDEAAHPDSLVVSTYNLSQLSEFDGSGPTKIILIGICGKVYDVTSKPQFYGPQGPYGVFAGRDATMALAKNSLTSEFIPKSGDKIYDLSQLSDKEKEALDGWVSFFDNKYEVVGSVVF</sequence>
<dbReference type="STRING" id="61424.A0A2T9YE90"/>
<proteinExistence type="inferred from homology"/>
<evidence type="ECO:0000313" key="4">
    <source>
        <dbReference type="EMBL" id="PVU90650.1"/>
    </source>
</evidence>
<dbReference type="OrthoDB" id="899at2759"/>
<dbReference type="PANTHER" id="PTHR10281">
    <property type="entry name" value="MEMBRANE-ASSOCIATED PROGESTERONE RECEPTOR COMPONENT-RELATED"/>
    <property type="match status" value="1"/>
</dbReference>
<dbReference type="EMBL" id="MBFT01000470">
    <property type="protein sequence ID" value="PVU90650.1"/>
    <property type="molecule type" value="Genomic_DNA"/>
</dbReference>
<dbReference type="GO" id="GO:0020037">
    <property type="term" value="F:heme binding"/>
    <property type="evidence" value="ECO:0007669"/>
    <property type="project" value="UniProtKB-ARBA"/>
</dbReference>
<keyword evidence="2" id="KW-0472">Membrane</keyword>
<dbReference type="GO" id="GO:0012505">
    <property type="term" value="C:endomembrane system"/>
    <property type="evidence" value="ECO:0007669"/>
    <property type="project" value="TreeGrafter"/>
</dbReference>
<keyword evidence="2" id="KW-0812">Transmembrane</keyword>
<evidence type="ECO:0000313" key="6">
    <source>
        <dbReference type="Proteomes" id="UP000245699"/>
    </source>
</evidence>
<feature type="domain" description="Cytochrome b5 heme-binding" evidence="3">
    <location>
        <begin position="65"/>
        <end position="167"/>
    </location>
</feature>
<name>A0A2T9YE90_9FUNG</name>
<keyword evidence="2" id="KW-1133">Transmembrane helix</keyword>
<protein>
    <recommendedName>
        <fullName evidence="3">Cytochrome b5 heme-binding domain-containing protein</fullName>
    </recommendedName>
</protein>
<dbReference type="EMBL" id="MBFT01000051">
    <property type="protein sequence ID" value="PVU99134.1"/>
    <property type="molecule type" value="Genomic_DNA"/>
</dbReference>
<dbReference type="InterPro" id="IPR036400">
    <property type="entry name" value="Cyt_B5-like_heme/steroid_sf"/>
</dbReference>
<dbReference type="InterPro" id="IPR050577">
    <property type="entry name" value="MAPR/NEUFC/NENF-like"/>
</dbReference>
<evidence type="ECO:0000256" key="2">
    <source>
        <dbReference type="SAM" id="Phobius"/>
    </source>
</evidence>
<keyword evidence="6" id="KW-1185">Reference proteome</keyword>
<comment type="caution">
    <text evidence="4">The sequence shown here is derived from an EMBL/GenBank/DDBJ whole genome shotgun (WGS) entry which is preliminary data.</text>
</comment>
<accession>A0A2T9YE90</accession>
<dbReference type="Pfam" id="PF00173">
    <property type="entry name" value="Cyt-b5"/>
    <property type="match status" value="1"/>
</dbReference>
<reference evidence="4 6" key="1">
    <citation type="journal article" date="2018" name="MBio">
        <title>Comparative Genomics Reveals the Core Gene Toolbox for the Fungus-Insect Symbiosis.</title>
        <authorList>
            <person name="Wang Y."/>
            <person name="Stata M."/>
            <person name="Wang W."/>
            <person name="Stajich J.E."/>
            <person name="White M.M."/>
            <person name="Moncalvo J.M."/>
        </authorList>
    </citation>
    <scope>NUCLEOTIDE SEQUENCE [LARGE SCALE GENOMIC DNA]</scope>
    <source>
        <strain evidence="4 6">AUS-77-4</strain>
    </source>
</reference>
<dbReference type="AlphaFoldDB" id="A0A2T9YE90"/>